<name>A0ABR0QIU5_GOSAR</name>
<keyword evidence="3" id="KW-1185">Reference proteome</keyword>
<organism evidence="2 3">
    <name type="scientific">Gossypium arboreum</name>
    <name type="common">Tree cotton</name>
    <name type="synonym">Gossypium nanking</name>
    <dbReference type="NCBI Taxonomy" id="29729"/>
    <lineage>
        <taxon>Eukaryota</taxon>
        <taxon>Viridiplantae</taxon>
        <taxon>Streptophyta</taxon>
        <taxon>Embryophyta</taxon>
        <taxon>Tracheophyta</taxon>
        <taxon>Spermatophyta</taxon>
        <taxon>Magnoliopsida</taxon>
        <taxon>eudicotyledons</taxon>
        <taxon>Gunneridae</taxon>
        <taxon>Pentapetalae</taxon>
        <taxon>rosids</taxon>
        <taxon>malvids</taxon>
        <taxon>Malvales</taxon>
        <taxon>Malvaceae</taxon>
        <taxon>Malvoideae</taxon>
        <taxon>Gossypium</taxon>
    </lineage>
</organism>
<accession>A0ABR0QIU5</accession>
<comment type="caution">
    <text evidence="2">The sequence shown here is derived from an EMBL/GenBank/DDBJ whole genome shotgun (WGS) entry which is preliminary data.</text>
</comment>
<keyword evidence="1" id="KW-0175">Coiled coil</keyword>
<gene>
    <name evidence="2" type="ORF">PVK06_008011</name>
</gene>
<protein>
    <submittedName>
        <fullName evidence="2">Uncharacterized protein</fullName>
    </submittedName>
</protein>
<dbReference type="Proteomes" id="UP001358586">
    <property type="component" value="Chromosome 3"/>
</dbReference>
<sequence>MQGKELVVFLNKEAKEQFHNNILKRNFHPDYSPSLVREFYANLYDHELELIFIQEGLIPWDATTINEQYNTKVNVDEHSEFMDDITNEKCDLLTKAFHLQHRNHPKQNVSDTFYSQGPKIDVGTILHQEIVDCTARGIMPCVSEEILENKGLINEAFVEIMTRAKDTPILKEVETSKTLNDKAKVDRKGKHECIDIIMAQIEGCQKMDTVVEKEVDATEEEVAEMEKKEEEYFVEKVIPAPEYVGANIEKLQRTGARSAEFAEITNEEQCNSWAIVV</sequence>
<reference evidence="2 3" key="1">
    <citation type="submission" date="2023-03" db="EMBL/GenBank/DDBJ databases">
        <title>WGS of Gossypium arboreum.</title>
        <authorList>
            <person name="Yu D."/>
        </authorList>
    </citation>
    <scope>NUCLEOTIDE SEQUENCE [LARGE SCALE GENOMIC DNA]</scope>
    <source>
        <tissue evidence="2">Leaf</tissue>
    </source>
</reference>
<dbReference type="EMBL" id="JARKNE010000003">
    <property type="protein sequence ID" value="KAK5839236.1"/>
    <property type="molecule type" value="Genomic_DNA"/>
</dbReference>
<evidence type="ECO:0000313" key="2">
    <source>
        <dbReference type="EMBL" id="KAK5839236.1"/>
    </source>
</evidence>
<proteinExistence type="predicted"/>
<evidence type="ECO:0000313" key="3">
    <source>
        <dbReference type="Proteomes" id="UP001358586"/>
    </source>
</evidence>
<evidence type="ECO:0000256" key="1">
    <source>
        <dbReference type="SAM" id="Coils"/>
    </source>
</evidence>
<feature type="coiled-coil region" evidence="1">
    <location>
        <begin position="208"/>
        <end position="235"/>
    </location>
</feature>